<name>A0AA37RXB4_9GAMM</name>
<dbReference type="PANTHER" id="PTHR35564:SF4">
    <property type="entry name" value="CYTOPLASMIC PROTEIN"/>
    <property type="match status" value="1"/>
</dbReference>
<organism evidence="1 2">
    <name type="scientific">Paraferrimonas sedimenticola</name>
    <dbReference type="NCBI Taxonomy" id="375674"/>
    <lineage>
        <taxon>Bacteria</taxon>
        <taxon>Pseudomonadati</taxon>
        <taxon>Pseudomonadota</taxon>
        <taxon>Gammaproteobacteria</taxon>
        <taxon>Alteromonadales</taxon>
        <taxon>Ferrimonadaceae</taxon>
        <taxon>Paraferrimonas</taxon>
    </lineage>
</organism>
<gene>
    <name evidence="1" type="ORF">GCM10007895_21470</name>
</gene>
<evidence type="ECO:0000313" key="1">
    <source>
        <dbReference type="EMBL" id="GLP96841.1"/>
    </source>
</evidence>
<evidence type="ECO:0008006" key="3">
    <source>
        <dbReference type="Google" id="ProtNLM"/>
    </source>
</evidence>
<keyword evidence="2" id="KW-1185">Reference proteome</keyword>
<reference evidence="1" key="1">
    <citation type="journal article" date="2014" name="Int. J. Syst. Evol. Microbiol.">
        <title>Complete genome sequence of Corynebacterium casei LMG S-19264T (=DSM 44701T), isolated from a smear-ripened cheese.</title>
        <authorList>
            <consortium name="US DOE Joint Genome Institute (JGI-PGF)"/>
            <person name="Walter F."/>
            <person name="Albersmeier A."/>
            <person name="Kalinowski J."/>
            <person name="Ruckert C."/>
        </authorList>
    </citation>
    <scope>NUCLEOTIDE SEQUENCE</scope>
    <source>
        <strain evidence="1">NBRC 101628</strain>
    </source>
</reference>
<protein>
    <recommendedName>
        <fullName evidence="3">Type VI secretion system protein ImpH</fullName>
    </recommendedName>
</protein>
<dbReference type="PANTHER" id="PTHR35564">
    <property type="match status" value="1"/>
</dbReference>
<dbReference type="NCBIfam" id="TIGR03347">
    <property type="entry name" value="VI_chp_1"/>
    <property type="match status" value="1"/>
</dbReference>
<sequence length="316" mass="34972">MKQLTQMTTEPWQWDLFAALSEIESQQQGPAFGRATSPSKETVRIGQSSSMSFAASDILSCRAITNNRLALTQSVYGLLGSQGPMPLHFTELVHSQIQKDKNAALLGLVNLFNHRSAMFFYRAWKQNQPSNDSQFSDILHGLVGHTKVSESRPLWQRIRAYYGIIGSQELSCKRMQSIASDAIGMPVAASDFVGNWFPLPEGLQGRLGRSVLGNDSHLGNRFYSQDLTVRFDITCSSLDDYLKLLPGGSSWQTMMAVVTATTAGRRNCQVRMSLDALESEQETCLNGQQRLGMSAWLGSKGNSIRLGLVRNLDVEL</sequence>
<proteinExistence type="predicted"/>
<evidence type="ECO:0000313" key="2">
    <source>
        <dbReference type="Proteomes" id="UP001161422"/>
    </source>
</evidence>
<accession>A0AA37RXB4</accession>
<dbReference type="AlphaFoldDB" id="A0AA37RXB4"/>
<dbReference type="Proteomes" id="UP001161422">
    <property type="component" value="Unassembled WGS sequence"/>
</dbReference>
<dbReference type="EMBL" id="BSNC01000005">
    <property type="protein sequence ID" value="GLP96841.1"/>
    <property type="molecule type" value="Genomic_DNA"/>
</dbReference>
<dbReference type="Pfam" id="PF06996">
    <property type="entry name" value="T6SS_TssG"/>
    <property type="match status" value="1"/>
</dbReference>
<dbReference type="InterPro" id="IPR010732">
    <property type="entry name" value="T6SS_TssG-like"/>
</dbReference>
<reference evidence="1" key="2">
    <citation type="submission" date="2023-01" db="EMBL/GenBank/DDBJ databases">
        <title>Draft genome sequence of Paraferrimonas sedimenticola strain NBRC 101628.</title>
        <authorList>
            <person name="Sun Q."/>
            <person name="Mori K."/>
        </authorList>
    </citation>
    <scope>NUCLEOTIDE SEQUENCE</scope>
    <source>
        <strain evidence="1">NBRC 101628</strain>
    </source>
</reference>
<dbReference type="RefSeq" id="WP_095504155.1">
    <property type="nucleotide sequence ID" value="NZ_BSNC01000005.1"/>
</dbReference>
<comment type="caution">
    <text evidence="1">The sequence shown here is derived from an EMBL/GenBank/DDBJ whole genome shotgun (WGS) entry which is preliminary data.</text>
</comment>